<dbReference type="AlphaFoldDB" id="A0AAV3YMK9"/>
<evidence type="ECO:0000313" key="2">
    <source>
        <dbReference type="EMBL" id="GFN84510.1"/>
    </source>
</evidence>
<dbReference type="EMBL" id="BLXT01001319">
    <property type="protein sequence ID" value="GFN84510.1"/>
    <property type="molecule type" value="Genomic_DNA"/>
</dbReference>
<accession>A0AAV3YMK9</accession>
<reference evidence="2 3" key="1">
    <citation type="journal article" date="2021" name="Elife">
        <title>Chloroplast acquisition without the gene transfer in kleptoplastic sea slugs, Plakobranchus ocellatus.</title>
        <authorList>
            <person name="Maeda T."/>
            <person name="Takahashi S."/>
            <person name="Yoshida T."/>
            <person name="Shimamura S."/>
            <person name="Takaki Y."/>
            <person name="Nagai Y."/>
            <person name="Toyoda A."/>
            <person name="Suzuki Y."/>
            <person name="Arimoto A."/>
            <person name="Ishii H."/>
            <person name="Satoh N."/>
            <person name="Nishiyama T."/>
            <person name="Hasebe M."/>
            <person name="Maruyama T."/>
            <person name="Minagawa J."/>
            <person name="Obokata J."/>
            <person name="Shigenobu S."/>
        </authorList>
    </citation>
    <scope>NUCLEOTIDE SEQUENCE [LARGE SCALE GENOMIC DNA]</scope>
</reference>
<feature type="region of interest" description="Disordered" evidence="1">
    <location>
        <begin position="151"/>
        <end position="195"/>
    </location>
</feature>
<evidence type="ECO:0000256" key="1">
    <source>
        <dbReference type="SAM" id="MobiDB-lite"/>
    </source>
</evidence>
<evidence type="ECO:0000313" key="3">
    <source>
        <dbReference type="Proteomes" id="UP000735302"/>
    </source>
</evidence>
<name>A0AAV3YMK9_9GAST</name>
<protein>
    <submittedName>
        <fullName evidence="2">Alpha-2-macroglobulin-like protein</fullName>
    </submittedName>
</protein>
<sequence length="195" mass="21871">MAPRKLVIVRVFILALGLCGAYARSGYLLTLPLVLRSDTTSQFCMILYEDTPGQRNVTLTFTEIITGEKWVILMYSLTIGLLRCEEFPVPPPGIHEVILRNSTDILHDPFKVTVLDNKITLIQTDKAMYRFGETVRIRIITMFTTMMPRTGQSNTVSTTRLHGHSQIHGCERPEMKIPAKPKPISSGTHSSGNLL</sequence>
<feature type="compositionally biased region" description="Polar residues" evidence="1">
    <location>
        <begin position="185"/>
        <end position="195"/>
    </location>
</feature>
<dbReference type="Gene3D" id="2.60.40.1930">
    <property type="match status" value="1"/>
</dbReference>
<keyword evidence="3" id="KW-1185">Reference proteome</keyword>
<feature type="compositionally biased region" description="Polar residues" evidence="1">
    <location>
        <begin position="151"/>
        <end position="160"/>
    </location>
</feature>
<comment type="caution">
    <text evidence="2">The sequence shown here is derived from an EMBL/GenBank/DDBJ whole genome shotgun (WGS) entry which is preliminary data.</text>
</comment>
<organism evidence="2 3">
    <name type="scientific">Plakobranchus ocellatus</name>
    <dbReference type="NCBI Taxonomy" id="259542"/>
    <lineage>
        <taxon>Eukaryota</taxon>
        <taxon>Metazoa</taxon>
        <taxon>Spiralia</taxon>
        <taxon>Lophotrochozoa</taxon>
        <taxon>Mollusca</taxon>
        <taxon>Gastropoda</taxon>
        <taxon>Heterobranchia</taxon>
        <taxon>Euthyneura</taxon>
        <taxon>Panpulmonata</taxon>
        <taxon>Sacoglossa</taxon>
        <taxon>Placobranchoidea</taxon>
        <taxon>Plakobranchidae</taxon>
        <taxon>Plakobranchus</taxon>
    </lineage>
</organism>
<proteinExistence type="predicted"/>
<gene>
    <name evidence="2" type="ORF">PoB_001101600</name>
</gene>
<dbReference type="Proteomes" id="UP000735302">
    <property type="component" value="Unassembled WGS sequence"/>
</dbReference>